<evidence type="ECO:0000256" key="3">
    <source>
        <dbReference type="ARBA" id="ARBA00023295"/>
    </source>
</evidence>
<dbReference type="Gene3D" id="3.20.20.300">
    <property type="entry name" value="Glycoside hydrolase, family 3, N-terminal domain"/>
    <property type="match status" value="1"/>
</dbReference>
<dbReference type="PANTHER" id="PTHR30480">
    <property type="entry name" value="BETA-HEXOSAMINIDASE-RELATED"/>
    <property type="match status" value="1"/>
</dbReference>
<dbReference type="Pfam" id="PF01915">
    <property type="entry name" value="Glyco_hydro_3_C"/>
    <property type="match status" value="1"/>
</dbReference>
<proteinExistence type="inferred from homology"/>
<dbReference type="SUPFAM" id="SSF51445">
    <property type="entry name" value="(Trans)glycosidases"/>
    <property type="match status" value="1"/>
</dbReference>
<dbReference type="Gene3D" id="3.40.50.1700">
    <property type="entry name" value="Glycoside hydrolase family 3 C-terminal domain"/>
    <property type="match status" value="1"/>
</dbReference>
<dbReference type="EMBL" id="BJON01000018">
    <property type="protein sequence ID" value="GED70869.1"/>
    <property type="molecule type" value="Genomic_DNA"/>
</dbReference>
<dbReference type="Proteomes" id="UP000036834">
    <property type="component" value="Unassembled WGS sequence"/>
</dbReference>
<accession>A0A0K9YLA2</accession>
<dbReference type="InterPro" id="IPR001764">
    <property type="entry name" value="Glyco_hydro_3_N"/>
</dbReference>
<gene>
    <name evidence="7" type="ORF">ADS79_26470</name>
    <name evidence="6" type="ORF">BRE01_45710</name>
</gene>
<dbReference type="InterPro" id="IPR002772">
    <property type="entry name" value="Glyco_hydro_3_C"/>
</dbReference>
<name>A0A0K9YLA2_9BACL</name>
<sequence length="527" mass="57640">MRAEQMSVEQKVGQILMIGYQTMDIPAEMEAWIKQHQIGNVILFSRNISTPEETYERMRVLQVWAREAEQPYPLFIATDQENGVVTRLQKGATRFPGAMAIAATGTPDNARHVYQATGEELRASGISVNFAPTIDVNLNPLNPVIGVRSFGEAPEYVAQFGKAAVQGLLCSGVVPAVKHFPGHGDTSTDSHEEMPILRHDRRRLMEAELVPFQHCIKAGVPMVMIGHISLPLIDASGSPASTSTEIVTGILRDTLGFQGVAITDCLEMSAIAGSIGVPEAAVRAIQAGIDMVLVSHSQDIQQKTWARLMQAIQHGEISLQRVNEAVARVAQLKKRFLSWEGCLAAKGPSFDRERHEKMAEDILSQAVTLVKNENQLLPLAKNTHPLGVVFPGVTNLTSAEEKLSLSDKLVEPLRKYGQVNGYFLSSLDPSESEVERIATEVADSNIVVVFTYNAHIYKGQALCVRKLKQSGKKVVAVALRNPYDLTAFPEVDAFLAGYDHGKKAIEVIIDVLFGERQAVGKLPVTVH</sequence>
<keyword evidence="9" id="KW-1185">Reference proteome</keyword>
<keyword evidence="2" id="KW-0378">Hydrolase</keyword>
<dbReference type="InterPro" id="IPR036962">
    <property type="entry name" value="Glyco_hydro_3_N_sf"/>
</dbReference>
<feature type="domain" description="Glycoside hydrolase family 3 C-terminal" evidence="5">
    <location>
        <begin position="367"/>
        <end position="526"/>
    </location>
</feature>
<dbReference type="RefSeq" id="WP_049741447.1">
    <property type="nucleotide sequence ID" value="NZ_BJON01000018.1"/>
</dbReference>
<evidence type="ECO:0000313" key="7">
    <source>
        <dbReference type="EMBL" id="KNB69437.1"/>
    </source>
</evidence>
<evidence type="ECO:0000256" key="2">
    <source>
        <dbReference type="ARBA" id="ARBA00022801"/>
    </source>
</evidence>
<comment type="caution">
    <text evidence="7">The sequence shown here is derived from an EMBL/GenBank/DDBJ whole genome shotgun (WGS) entry which is preliminary data.</text>
</comment>
<evidence type="ECO:0000313" key="9">
    <source>
        <dbReference type="Proteomes" id="UP000319578"/>
    </source>
</evidence>
<keyword evidence="3" id="KW-0326">Glycosidase</keyword>
<organism evidence="7 8">
    <name type="scientific">Brevibacillus reuszeri</name>
    <dbReference type="NCBI Taxonomy" id="54915"/>
    <lineage>
        <taxon>Bacteria</taxon>
        <taxon>Bacillati</taxon>
        <taxon>Bacillota</taxon>
        <taxon>Bacilli</taxon>
        <taxon>Bacillales</taxon>
        <taxon>Paenibacillaceae</taxon>
        <taxon>Brevibacillus</taxon>
    </lineage>
</organism>
<dbReference type="AlphaFoldDB" id="A0A0K9YLA2"/>
<dbReference type="STRING" id="54915.ADS79_26470"/>
<evidence type="ECO:0000259" key="4">
    <source>
        <dbReference type="Pfam" id="PF00933"/>
    </source>
</evidence>
<evidence type="ECO:0000313" key="6">
    <source>
        <dbReference type="EMBL" id="GED70869.1"/>
    </source>
</evidence>
<dbReference type="InterPro" id="IPR050226">
    <property type="entry name" value="NagZ_Beta-hexosaminidase"/>
</dbReference>
<dbReference type="InterPro" id="IPR036881">
    <property type="entry name" value="Glyco_hydro_3_C_sf"/>
</dbReference>
<reference evidence="7" key="2">
    <citation type="submission" date="2015-07" db="EMBL/GenBank/DDBJ databases">
        <title>MeaNS - Measles Nucleotide Surveillance Program.</title>
        <authorList>
            <person name="Tran T."/>
            <person name="Druce J."/>
        </authorList>
    </citation>
    <scope>NUCLEOTIDE SEQUENCE</scope>
    <source>
        <strain evidence="7">DSM 9887</strain>
    </source>
</reference>
<reference evidence="6 9" key="3">
    <citation type="submission" date="2019-06" db="EMBL/GenBank/DDBJ databases">
        <title>Whole genome shotgun sequence of Brevibacillus reuszeri NBRC 15719.</title>
        <authorList>
            <person name="Hosoyama A."/>
            <person name="Uohara A."/>
            <person name="Ohji S."/>
            <person name="Ichikawa N."/>
        </authorList>
    </citation>
    <scope>NUCLEOTIDE SEQUENCE [LARGE SCALE GENOMIC DNA]</scope>
    <source>
        <strain evidence="6 9">NBRC 15719</strain>
    </source>
</reference>
<dbReference type="GO" id="GO:0005975">
    <property type="term" value="P:carbohydrate metabolic process"/>
    <property type="evidence" value="ECO:0007669"/>
    <property type="project" value="InterPro"/>
</dbReference>
<dbReference type="GO" id="GO:0004553">
    <property type="term" value="F:hydrolase activity, hydrolyzing O-glycosyl compounds"/>
    <property type="evidence" value="ECO:0007669"/>
    <property type="project" value="InterPro"/>
</dbReference>
<dbReference type="EMBL" id="LGIQ01000011">
    <property type="protein sequence ID" value="KNB69437.1"/>
    <property type="molecule type" value="Genomic_DNA"/>
</dbReference>
<dbReference type="InterPro" id="IPR017853">
    <property type="entry name" value="GH"/>
</dbReference>
<evidence type="ECO:0000313" key="8">
    <source>
        <dbReference type="Proteomes" id="UP000036834"/>
    </source>
</evidence>
<feature type="domain" description="Glycoside hydrolase family 3 N-terminal" evidence="4">
    <location>
        <begin position="8"/>
        <end position="332"/>
    </location>
</feature>
<dbReference type="Proteomes" id="UP000319578">
    <property type="component" value="Unassembled WGS sequence"/>
</dbReference>
<evidence type="ECO:0000259" key="5">
    <source>
        <dbReference type="Pfam" id="PF01915"/>
    </source>
</evidence>
<reference evidence="8" key="1">
    <citation type="submission" date="2015-07" db="EMBL/GenBank/DDBJ databases">
        <title>Genome sequencing project for genomic taxonomy and phylogenomics of Bacillus-like bacteria.</title>
        <authorList>
            <person name="Liu B."/>
            <person name="Wang J."/>
            <person name="Zhu Y."/>
            <person name="Liu G."/>
            <person name="Chen Q."/>
            <person name="Chen Z."/>
            <person name="Lan J."/>
            <person name="Che J."/>
            <person name="Ge C."/>
            <person name="Shi H."/>
            <person name="Pan Z."/>
            <person name="Liu X."/>
        </authorList>
    </citation>
    <scope>NUCLEOTIDE SEQUENCE [LARGE SCALE GENOMIC DNA]</scope>
    <source>
        <strain evidence="8">DSM 9887</strain>
    </source>
</reference>
<protein>
    <submittedName>
        <fullName evidence="6">Beta-glucosidase</fullName>
    </submittedName>
    <submittedName>
        <fullName evidence="7">Beta-hexosaminidase</fullName>
    </submittedName>
</protein>
<dbReference type="OrthoDB" id="9805821at2"/>
<dbReference type="SUPFAM" id="SSF52279">
    <property type="entry name" value="Beta-D-glucan exohydrolase, C-terminal domain"/>
    <property type="match status" value="1"/>
</dbReference>
<evidence type="ECO:0000256" key="1">
    <source>
        <dbReference type="ARBA" id="ARBA00005336"/>
    </source>
</evidence>
<dbReference type="Pfam" id="PF00933">
    <property type="entry name" value="Glyco_hydro_3"/>
    <property type="match status" value="1"/>
</dbReference>
<dbReference type="GO" id="GO:0009254">
    <property type="term" value="P:peptidoglycan turnover"/>
    <property type="evidence" value="ECO:0007669"/>
    <property type="project" value="TreeGrafter"/>
</dbReference>
<comment type="similarity">
    <text evidence="1">Belongs to the glycosyl hydrolase 3 family.</text>
</comment>
<dbReference type="PATRIC" id="fig|54915.3.peg.4464"/>
<dbReference type="PANTHER" id="PTHR30480:SF16">
    <property type="entry name" value="GLYCOSIDE HYDROLASE FAMILY 3 DOMAIN PROTEIN"/>
    <property type="match status" value="1"/>
</dbReference>